<sequence>MLGPEDYSDAAIRDPQTRAWIAKIECLHGGPEYDSEYPRGIPTKVTIHFEDKQLDSGKILFPAGHSCCSSSNFDLLLQHKFELLGRQALSAAALKEVQQQLLQLEAATPAEVLQLYEFKDLLLLQQQ</sequence>
<dbReference type="GeneID" id="25475432"/>
<dbReference type="OrthoDB" id="2018073at2759"/>
<evidence type="ECO:0000313" key="3">
    <source>
        <dbReference type="Proteomes" id="UP000030754"/>
    </source>
</evidence>
<feature type="domain" description="MmgE/PrpD C-terminal" evidence="1">
    <location>
        <begin position="2"/>
        <end position="98"/>
    </location>
</feature>
<dbReference type="InterPro" id="IPR036148">
    <property type="entry name" value="MmgE/PrpD_sf"/>
</dbReference>
<dbReference type="EMBL" id="HG722875">
    <property type="protein sequence ID" value="CDJ63847.1"/>
    <property type="molecule type" value="Genomic_DNA"/>
</dbReference>
<reference evidence="2" key="1">
    <citation type="submission" date="2013-10" db="EMBL/GenBank/DDBJ databases">
        <title>Genomic analysis of the causative agents of coccidiosis in chickens.</title>
        <authorList>
            <person name="Reid A.J."/>
            <person name="Blake D."/>
            <person name="Billington K."/>
            <person name="Browne H."/>
            <person name="Dunn M."/>
            <person name="Hung S."/>
            <person name="Kawahara F."/>
            <person name="Miranda-Saavedra D."/>
            <person name="Mourier T."/>
            <person name="Nagra H."/>
            <person name="Otto T.D."/>
            <person name="Rawlings N."/>
            <person name="Sanchez A."/>
            <person name="Sanders M."/>
            <person name="Subramaniam C."/>
            <person name="Tay Y."/>
            <person name="Dear P."/>
            <person name="Doerig C."/>
            <person name="Gruber A."/>
            <person name="Parkinson J."/>
            <person name="Shirley M."/>
            <person name="Wan K.L."/>
            <person name="Berriman M."/>
            <person name="Tomley F."/>
            <person name="Pain A."/>
        </authorList>
    </citation>
    <scope>NUCLEOTIDE SEQUENCE [LARGE SCALE GENOMIC DNA]</scope>
    <source>
        <strain evidence="2">Houghton</strain>
    </source>
</reference>
<dbReference type="InterPro" id="IPR042188">
    <property type="entry name" value="MmgE/PrpD_sf_2"/>
</dbReference>
<dbReference type="PANTHER" id="PTHR16943:SF8">
    <property type="entry name" value="2-METHYLCITRATE DEHYDRATASE"/>
    <property type="match status" value="1"/>
</dbReference>
<dbReference type="SUPFAM" id="SSF103378">
    <property type="entry name" value="2-methylcitrate dehydratase PrpD"/>
    <property type="match status" value="1"/>
</dbReference>
<dbReference type="PANTHER" id="PTHR16943">
    <property type="entry name" value="2-METHYLCITRATE DEHYDRATASE-RELATED"/>
    <property type="match status" value="1"/>
</dbReference>
<organism evidence="2 3">
    <name type="scientific">Eimeria necatrix</name>
    <dbReference type="NCBI Taxonomy" id="51315"/>
    <lineage>
        <taxon>Eukaryota</taxon>
        <taxon>Sar</taxon>
        <taxon>Alveolata</taxon>
        <taxon>Apicomplexa</taxon>
        <taxon>Conoidasida</taxon>
        <taxon>Coccidia</taxon>
        <taxon>Eucoccidiorida</taxon>
        <taxon>Eimeriorina</taxon>
        <taxon>Eimeriidae</taxon>
        <taxon>Eimeria</taxon>
    </lineage>
</organism>
<dbReference type="InterPro" id="IPR045337">
    <property type="entry name" value="MmgE_PrpD_C"/>
</dbReference>
<dbReference type="Pfam" id="PF19305">
    <property type="entry name" value="MmgE_PrpD_C"/>
    <property type="match status" value="1"/>
</dbReference>
<dbReference type="RefSeq" id="XP_013439172.1">
    <property type="nucleotide sequence ID" value="XM_013583718.1"/>
</dbReference>
<proteinExistence type="predicted"/>
<protein>
    <submittedName>
        <fullName evidence="2">MmgE/PrpD family domain containing protein, putative</fullName>
    </submittedName>
</protein>
<dbReference type="Gene3D" id="3.30.1330.120">
    <property type="entry name" value="2-methylcitrate dehydratase PrpD"/>
    <property type="match status" value="1"/>
</dbReference>
<dbReference type="InterPro" id="IPR005656">
    <property type="entry name" value="MmgE_PrpD"/>
</dbReference>
<name>U6MHV4_9EIME</name>
<evidence type="ECO:0000259" key="1">
    <source>
        <dbReference type="Pfam" id="PF19305"/>
    </source>
</evidence>
<dbReference type="GO" id="GO:0016829">
    <property type="term" value="F:lyase activity"/>
    <property type="evidence" value="ECO:0007669"/>
    <property type="project" value="InterPro"/>
</dbReference>
<dbReference type="AlphaFoldDB" id="U6MHV4"/>
<dbReference type="VEuPathDB" id="ToxoDB:ENH_00052850"/>
<evidence type="ECO:0000313" key="2">
    <source>
        <dbReference type="EMBL" id="CDJ63847.1"/>
    </source>
</evidence>
<reference evidence="2" key="2">
    <citation type="submission" date="2013-10" db="EMBL/GenBank/DDBJ databases">
        <authorList>
            <person name="Aslett M."/>
        </authorList>
    </citation>
    <scope>NUCLEOTIDE SEQUENCE [LARGE SCALE GENOMIC DNA]</scope>
    <source>
        <strain evidence="2">Houghton</strain>
    </source>
</reference>
<dbReference type="Proteomes" id="UP000030754">
    <property type="component" value="Unassembled WGS sequence"/>
</dbReference>
<gene>
    <name evidence="2" type="ORF">ENH_00052850</name>
</gene>
<accession>U6MHV4</accession>
<keyword evidence="3" id="KW-1185">Reference proteome</keyword>